<evidence type="ECO:0000256" key="2">
    <source>
        <dbReference type="SAM" id="SignalP"/>
    </source>
</evidence>
<evidence type="ECO:0000256" key="1">
    <source>
        <dbReference type="ARBA" id="ARBA00022729"/>
    </source>
</evidence>
<feature type="chain" id="PRO_5029798295" evidence="2">
    <location>
        <begin position="19"/>
        <end position="187"/>
    </location>
</feature>
<evidence type="ECO:0000313" key="4">
    <source>
        <dbReference type="Proteomes" id="UP000594262"/>
    </source>
</evidence>
<evidence type="ECO:0000313" key="3">
    <source>
        <dbReference type="EnsemblMetazoa" id="CLYHEMP011072.1"/>
    </source>
</evidence>
<dbReference type="InterPro" id="IPR036846">
    <property type="entry name" value="GM2-AP_sf"/>
</dbReference>
<reference evidence="3" key="1">
    <citation type="submission" date="2021-01" db="UniProtKB">
        <authorList>
            <consortium name="EnsemblMetazoa"/>
        </authorList>
    </citation>
    <scope>IDENTIFICATION</scope>
</reference>
<dbReference type="AlphaFoldDB" id="A0A7M5VDP2"/>
<feature type="signal peptide" evidence="2">
    <location>
        <begin position="1"/>
        <end position="18"/>
    </location>
</feature>
<dbReference type="Proteomes" id="UP000594262">
    <property type="component" value="Unplaced"/>
</dbReference>
<organism evidence="3 4">
    <name type="scientific">Clytia hemisphaerica</name>
    <dbReference type="NCBI Taxonomy" id="252671"/>
    <lineage>
        <taxon>Eukaryota</taxon>
        <taxon>Metazoa</taxon>
        <taxon>Cnidaria</taxon>
        <taxon>Hydrozoa</taxon>
        <taxon>Hydroidolina</taxon>
        <taxon>Leptothecata</taxon>
        <taxon>Obeliida</taxon>
        <taxon>Clytiidae</taxon>
        <taxon>Clytia</taxon>
    </lineage>
</organism>
<keyword evidence="1 2" id="KW-0732">Signal</keyword>
<keyword evidence="4" id="KW-1185">Reference proteome</keyword>
<dbReference type="Gene3D" id="2.70.220.10">
    <property type="entry name" value="Ganglioside GM2 activator"/>
    <property type="match status" value="1"/>
</dbReference>
<protein>
    <submittedName>
        <fullName evidence="3">Uncharacterized protein</fullName>
    </submittedName>
</protein>
<sequence>MMKLILGIVFALIASIQADLSWKNCDSKSFIKIDDISPRGEINKDTQLKAKITSTSTYTDANMKAVVEVVVKKDSWFGMITIPKWVMGIVAPIIAAQIPGVKHLSGNKFEVGCEAAKNFLPECPPKVGTYDVGPVDLKKIFEQVKAKGGIAVTYIGSGTYEIKADVTISQTQETLACLELDNLKIKM</sequence>
<dbReference type="GeneID" id="136815121"/>
<name>A0A7M5VDP2_9CNID</name>
<accession>A0A7M5VDP2</accession>
<proteinExistence type="predicted"/>
<dbReference type="RefSeq" id="XP_066927661.1">
    <property type="nucleotide sequence ID" value="XM_067071560.1"/>
</dbReference>
<dbReference type="EnsemblMetazoa" id="CLYHEMT011072.1">
    <property type="protein sequence ID" value="CLYHEMP011072.1"/>
    <property type="gene ID" value="CLYHEMG011072"/>
</dbReference>